<keyword evidence="1" id="KW-0489">Methyltransferase</keyword>
<dbReference type="Gene3D" id="1.10.287.540">
    <property type="entry name" value="Helix hairpin bin"/>
    <property type="match status" value="1"/>
</dbReference>
<evidence type="ECO:0000313" key="1">
    <source>
        <dbReference type="EMBL" id="SFO73139.1"/>
    </source>
</evidence>
<dbReference type="InterPro" id="IPR029063">
    <property type="entry name" value="SAM-dependent_MTases_sf"/>
</dbReference>
<gene>
    <name evidence="1" type="ORF">SAMN04489713_10926</name>
</gene>
<dbReference type="EMBL" id="FOVH01000009">
    <property type="protein sequence ID" value="SFO73139.1"/>
    <property type="molecule type" value="Genomic_DNA"/>
</dbReference>
<dbReference type="Pfam" id="PF11599">
    <property type="entry name" value="AviRa"/>
    <property type="match status" value="1"/>
</dbReference>
<dbReference type="RefSeq" id="WP_075022296.1">
    <property type="nucleotide sequence ID" value="NZ_CP083237.1"/>
</dbReference>
<dbReference type="InParanoid" id="A0A1I5JKD5"/>
<evidence type="ECO:0000313" key="2">
    <source>
        <dbReference type="Proteomes" id="UP000183413"/>
    </source>
</evidence>
<dbReference type="GO" id="GO:0032259">
    <property type="term" value="P:methylation"/>
    <property type="evidence" value="ECO:0007669"/>
    <property type="project" value="UniProtKB-KW"/>
</dbReference>
<reference evidence="1 2" key="1">
    <citation type="submission" date="2016-10" db="EMBL/GenBank/DDBJ databases">
        <authorList>
            <person name="de Groot N.N."/>
        </authorList>
    </citation>
    <scope>NUCLEOTIDE SEQUENCE [LARGE SCALE GENOMIC DNA]</scope>
    <source>
        <strain evidence="1 2">DSM 43067</strain>
    </source>
</reference>
<dbReference type="Gene3D" id="3.40.50.150">
    <property type="entry name" value="Vaccinia Virus protein VP39"/>
    <property type="match status" value="1"/>
</dbReference>
<protein>
    <submittedName>
        <fullName evidence="1">rRNA methyltransferase AviRa</fullName>
    </submittedName>
</protein>
<dbReference type="GO" id="GO:0008168">
    <property type="term" value="F:methyltransferase activity"/>
    <property type="evidence" value="ECO:0007669"/>
    <property type="project" value="UniProtKB-KW"/>
</dbReference>
<dbReference type="AlphaFoldDB" id="A0A1I5JKD5"/>
<keyword evidence="2" id="KW-1185">Reference proteome</keyword>
<proteinExistence type="predicted"/>
<name>A0A1I5JKD5_9ACTN</name>
<dbReference type="eggNOG" id="COG2890">
    <property type="taxonomic scope" value="Bacteria"/>
</dbReference>
<dbReference type="InterPro" id="IPR024268">
    <property type="entry name" value="AviRa"/>
</dbReference>
<dbReference type="SUPFAM" id="SSF53335">
    <property type="entry name" value="S-adenosyl-L-methionine-dependent methyltransferases"/>
    <property type="match status" value="1"/>
</dbReference>
<dbReference type="GeneID" id="99648411"/>
<accession>A0A1I5JKD5</accession>
<sequence>MAYRYAVVRENYEDLASGGVLHSAPGFPAFPVRLASEMFQRALAMRQDHAAMVWDPCCGSGYMLTVLGLLHPGQITAVVGTDIDPAALRLAGQNLALLDEAGLSARAADLDAQAERWDKPSYAAAAQAARRLARRLPSGQGPAPHLHQADVFDPRQLRQALDGRRPGLVITDVPYGEQTGWRGPGGASGTAGMLRALGELLSEDAVIAVAVRGRKLRLDDGPRADATFRIGTRTVGLFRVRPTTAP</sequence>
<dbReference type="Proteomes" id="UP000183413">
    <property type="component" value="Unassembled WGS sequence"/>
</dbReference>
<organism evidence="1 2">
    <name type="scientific">Actinomadura madurae</name>
    <dbReference type="NCBI Taxonomy" id="1993"/>
    <lineage>
        <taxon>Bacteria</taxon>
        <taxon>Bacillati</taxon>
        <taxon>Actinomycetota</taxon>
        <taxon>Actinomycetes</taxon>
        <taxon>Streptosporangiales</taxon>
        <taxon>Thermomonosporaceae</taxon>
        <taxon>Actinomadura</taxon>
    </lineage>
</organism>
<dbReference type="STRING" id="1993.SAMN04489713_10926"/>
<dbReference type="CDD" id="cd02440">
    <property type="entry name" value="AdoMet_MTases"/>
    <property type="match status" value="1"/>
</dbReference>
<keyword evidence="1" id="KW-0808">Transferase</keyword>